<dbReference type="PRINTS" id="PR00051">
    <property type="entry name" value="DNAA"/>
</dbReference>
<dbReference type="InterPro" id="IPR013159">
    <property type="entry name" value="DnaA_C"/>
</dbReference>
<evidence type="ECO:0000256" key="5">
    <source>
        <dbReference type="ARBA" id="ARBA00022840"/>
    </source>
</evidence>
<dbReference type="Pfam" id="PF00308">
    <property type="entry name" value="Bac_DnaA"/>
    <property type="match status" value="1"/>
</dbReference>
<dbReference type="InterPro" id="IPR010921">
    <property type="entry name" value="Trp_repressor/repl_initiator"/>
</dbReference>
<dbReference type="Gene3D" id="1.10.1750.10">
    <property type="match status" value="1"/>
</dbReference>
<evidence type="ECO:0000256" key="10">
    <source>
        <dbReference type="RuleBase" id="RU000577"/>
    </source>
</evidence>
<dbReference type="Proteomes" id="UP001201844">
    <property type="component" value="Unassembled WGS sequence"/>
</dbReference>
<dbReference type="InterPro" id="IPR018312">
    <property type="entry name" value="Chromosome_initiator_DnaA_CS"/>
</dbReference>
<name>A0ABT0CKJ4_9HYPH</name>
<evidence type="ECO:0000259" key="12">
    <source>
        <dbReference type="SMART" id="SM00382"/>
    </source>
</evidence>
<dbReference type="CDD" id="cd06571">
    <property type="entry name" value="Bac_DnaA_C"/>
    <property type="match status" value="1"/>
</dbReference>
<feature type="region of interest" description="Domain I, interacts with DnaA modulators" evidence="8">
    <location>
        <begin position="1"/>
        <end position="136"/>
    </location>
</feature>
<dbReference type="Gene3D" id="3.30.300.180">
    <property type="match status" value="1"/>
</dbReference>
<keyword evidence="2 8" id="KW-0963">Cytoplasm</keyword>
<dbReference type="InterPro" id="IPR024633">
    <property type="entry name" value="DnaA_N_dom"/>
</dbReference>
<dbReference type="InterPro" id="IPR020591">
    <property type="entry name" value="Chromosome_initiator_DnaA-like"/>
</dbReference>
<gene>
    <name evidence="8 14" type="primary">dnaA</name>
    <name evidence="14" type="ORF">MKI86_08230</name>
</gene>
<dbReference type="HAMAP" id="MF_00377">
    <property type="entry name" value="DnaA_bact"/>
    <property type="match status" value="1"/>
</dbReference>
<evidence type="ECO:0000313" key="14">
    <source>
        <dbReference type="EMBL" id="MCJ8149123.1"/>
    </source>
</evidence>
<proteinExistence type="inferred from homology"/>
<dbReference type="InterPro" id="IPR013317">
    <property type="entry name" value="DnaA_dom"/>
</dbReference>
<dbReference type="NCBIfam" id="TIGR00362">
    <property type="entry name" value="DnaA"/>
    <property type="match status" value="1"/>
</dbReference>
<comment type="function">
    <text evidence="8 10">Plays an essential role in the initiation and regulation of chromosomal replication. ATP-DnaA binds to the origin of replication (oriC) to initiate formation of the DNA replication initiation complex once per cell cycle. Binds the DnaA box (a 9 base pair repeat at the origin) and separates the double-stranded (ds)DNA. Forms a right-handed helical filament on oriC DNA; dsDNA binds to the exterior of the filament while single-stranded (ss)DNA is stabiized in the filament's interior. The ATP-DnaA-oriC complex binds and stabilizes one strand of the AT-rich DNA unwinding element (DUE), permitting loading of DNA polymerase. After initiation quickly degrades to an ADP-DnaA complex that is not apt for DNA replication. Binds acidic phospholipids.</text>
</comment>
<dbReference type="InterPro" id="IPR001957">
    <property type="entry name" value="Chromosome_initiator_DnaA"/>
</dbReference>
<protein>
    <recommendedName>
        <fullName evidence="8 9">Chromosomal replication initiator protein DnaA</fullName>
    </recommendedName>
</protein>
<feature type="domain" description="AAA+ ATPase" evidence="12">
    <location>
        <begin position="213"/>
        <end position="341"/>
    </location>
</feature>
<comment type="caution">
    <text evidence="14">The sequence shown here is derived from an EMBL/GenBank/DDBJ whole genome shotgun (WGS) entry which is preliminary data.</text>
</comment>
<dbReference type="CDD" id="cd00009">
    <property type="entry name" value="AAA"/>
    <property type="match status" value="1"/>
</dbReference>
<dbReference type="PANTHER" id="PTHR30050:SF2">
    <property type="entry name" value="CHROMOSOMAL REPLICATION INITIATOR PROTEIN DNAA"/>
    <property type="match status" value="1"/>
</dbReference>
<evidence type="ECO:0000256" key="9">
    <source>
        <dbReference type="NCBIfam" id="TIGR00362"/>
    </source>
</evidence>
<dbReference type="EMBL" id="JAKVIN010000003">
    <property type="protein sequence ID" value="MCJ8149123.1"/>
    <property type="molecule type" value="Genomic_DNA"/>
</dbReference>
<keyword evidence="4 8" id="KW-0547">Nucleotide-binding</keyword>
<evidence type="ECO:0000313" key="15">
    <source>
        <dbReference type="Proteomes" id="UP001201844"/>
    </source>
</evidence>
<evidence type="ECO:0000256" key="4">
    <source>
        <dbReference type="ARBA" id="ARBA00022741"/>
    </source>
</evidence>
<evidence type="ECO:0000256" key="8">
    <source>
        <dbReference type="HAMAP-Rule" id="MF_00377"/>
    </source>
</evidence>
<keyword evidence="7 8" id="KW-0238">DNA-binding</keyword>
<comment type="caution">
    <text evidence="8">Lacks conserved residue(s) required for the propagation of feature annotation.</text>
</comment>
<keyword evidence="15" id="KW-1185">Reference proteome</keyword>
<evidence type="ECO:0000256" key="11">
    <source>
        <dbReference type="RuleBase" id="RU004227"/>
    </source>
</evidence>
<comment type="similarity">
    <text evidence="1 8 11">Belongs to the DnaA family.</text>
</comment>
<dbReference type="PROSITE" id="PS01008">
    <property type="entry name" value="DNAA"/>
    <property type="match status" value="1"/>
</dbReference>
<dbReference type="SMART" id="SM00760">
    <property type="entry name" value="Bac_DnaA_C"/>
    <property type="match status" value="1"/>
</dbReference>
<organism evidence="14 15">
    <name type="scientific">Shinella sedimenti</name>
    <dbReference type="NCBI Taxonomy" id="2919913"/>
    <lineage>
        <taxon>Bacteria</taxon>
        <taxon>Pseudomonadati</taxon>
        <taxon>Pseudomonadota</taxon>
        <taxon>Alphaproteobacteria</taxon>
        <taxon>Hyphomicrobiales</taxon>
        <taxon>Rhizobiaceae</taxon>
        <taxon>Shinella</taxon>
    </lineage>
</organism>
<evidence type="ECO:0000256" key="7">
    <source>
        <dbReference type="ARBA" id="ARBA00023125"/>
    </source>
</evidence>
<dbReference type="Gene3D" id="1.10.8.60">
    <property type="match status" value="1"/>
</dbReference>
<keyword evidence="5 8" id="KW-0067">ATP-binding</keyword>
<feature type="binding site" evidence="8">
    <location>
        <position position="227"/>
    </location>
    <ligand>
        <name>ATP</name>
        <dbReference type="ChEBI" id="CHEBI:30616"/>
    </ligand>
</feature>
<feature type="binding site" evidence="8">
    <location>
        <position position="228"/>
    </location>
    <ligand>
        <name>ATP</name>
        <dbReference type="ChEBI" id="CHEBI:30616"/>
    </ligand>
</feature>
<evidence type="ECO:0000256" key="6">
    <source>
        <dbReference type="ARBA" id="ARBA00023121"/>
    </source>
</evidence>
<dbReference type="Pfam" id="PF11638">
    <property type="entry name" value="DnaA_N"/>
    <property type="match status" value="1"/>
</dbReference>
<evidence type="ECO:0000256" key="2">
    <source>
        <dbReference type="ARBA" id="ARBA00022490"/>
    </source>
</evidence>
<feature type="domain" description="Chromosomal replication initiator DnaA C-terminal" evidence="13">
    <location>
        <begin position="428"/>
        <end position="497"/>
    </location>
</feature>
<reference evidence="14 15" key="1">
    <citation type="submission" date="2022-02" db="EMBL/GenBank/DDBJ databases">
        <title>Shinella B3.7 sp. nov., isolated from Sediment (Zhairuo Island).</title>
        <authorList>
            <person name="Chen G."/>
        </authorList>
    </citation>
    <scope>NUCLEOTIDE SEQUENCE [LARGE SCALE GENOMIC DNA]</scope>
    <source>
        <strain evidence="14 15">B3.7</strain>
    </source>
</reference>
<evidence type="ECO:0000256" key="3">
    <source>
        <dbReference type="ARBA" id="ARBA00022705"/>
    </source>
</evidence>
<feature type="binding site" evidence="8">
    <location>
        <position position="224"/>
    </location>
    <ligand>
        <name>ATP</name>
        <dbReference type="ChEBI" id="CHEBI:30616"/>
    </ligand>
</feature>
<evidence type="ECO:0000256" key="1">
    <source>
        <dbReference type="ARBA" id="ARBA00006583"/>
    </source>
</evidence>
<dbReference type="InterPro" id="IPR027417">
    <property type="entry name" value="P-loop_NTPase"/>
</dbReference>
<comment type="subunit">
    <text evidence="8">Oligomerizes as a right-handed, spiral filament on DNA at oriC.</text>
</comment>
<dbReference type="InterPro" id="IPR038454">
    <property type="entry name" value="DnaA_N_sf"/>
</dbReference>
<feature type="region of interest" description="Domain IV, binds dsDNA" evidence="8">
    <location>
        <begin position="401"/>
        <end position="520"/>
    </location>
</feature>
<comment type="domain">
    <text evidence="8">Domain I is involved in oligomerization and binding regulators, domain II is flexibile and of varying length in different bacteria, domain III forms the AAA+ region, while domain IV binds dsDNA.</text>
</comment>
<keyword evidence="3 8" id="KW-0235">DNA replication</keyword>
<dbReference type="SMART" id="SM00382">
    <property type="entry name" value="AAA"/>
    <property type="match status" value="1"/>
</dbReference>
<evidence type="ECO:0000259" key="13">
    <source>
        <dbReference type="SMART" id="SM00760"/>
    </source>
</evidence>
<dbReference type="Pfam" id="PF08299">
    <property type="entry name" value="Bac_DnaA_C"/>
    <property type="match status" value="1"/>
</dbReference>
<keyword evidence="6 8" id="KW-0446">Lipid-binding</keyword>
<dbReference type="PANTHER" id="PTHR30050">
    <property type="entry name" value="CHROMOSOMAL REPLICATION INITIATOR PROTEIN DNAA"/>
    <property type="match status" value="1"/>
</dbReference>
<dbReference type="InterPro" id="IPR003593">
    <property type="entry name" value="AAA+_ATPase"/>
</dbReference>
<dbReference type="Gene3D" id="3.40.50.300">
    <property type="entry name" value="P-loop containing nucleotide triphosphate hydrolases"/>
    <property type="match status" value="1"/>
</dbReference>
<dbReference type="SUPFAM" id="SSF48295">
    <property type="entry name" value="TrpR-like"/>
    <property type="match status" value="1"/>
</dbReference>
<dbReference type="SUPFAM" id="SSF52540">
    <property type="entry name" value="P-loop containing nucleoside triphosphate hydrolases"/>
    <property type="match status" value="1"/>
</dbReference>
<accession>A0ABT0CKJ4</accession>
<sequence>MQMNSARTAGALANGENARQALPQAGVQTTDAGVPSDMKQDALFDRVSARLKAQVGPDVYASWFGRLKIHSVSKSLVRLSVPTTFLKSWINNRYLDLITSLFQQEDAEILKVEILVRTATRGARAGAVEDAVVEQPAPQAQTRRTASGPQTVASAVASVAAAAQPRATQNTSPLFGSPLDPRYTFDAFVEGTSNRVALAAARTIAEAGAGAVRFNPLFVHSSVGLGKTHLLQAIALGALSSARNPRVVYLTAEYFMWRFATAIRDNDALSLKETLRNIDLLIIDDMQFLQGNSIQNEFCHLLNMLLDSAKQVVVAADRAPWELESLDPRVRSRLQGGVAIEMEAPDYEMRLEILKRRLAAAQQEDHSLDISPEILSHVARNITASGRELEGAFNQLLFRRSFEPNLTIERVDELLGHLVAAGEPRRVRIEDIQRVVAKHYNVSRQELVSNRRTRVIVKPRQIAMYLSKTLTPRSFPEIGRRFGGRDHTTVLHAVRKIEELISGDTKLSHEIELLKRLINE</sequence>
<comment type="subcellular location">
    <subcellularLocation>
        <location evidence="8">Cytoplasm</location>
    </subcellularLocation>
</comment>
<feature type="binding site" evidence="8">
    <location>
        <position position="226"/>
    </location>
    <ligand>
        <name>ATP</name>
        <dbReference type="ChEBI" id="CHEBI:30616"/>
    </ligand>
</feature>